<keyword evidence="1" id="KW-0812">Transmembrane</keyword>
<feature type="transmembrane region" description="Helical" evidence="1">
    <location>
        <begin position="227"/>
        <end position="244"/>
    </location>
</feature>
<protein>
    <submittedName>
        <fullName evidence="2">AbrB family transcriptional regulator</fullName>
    </submittedName>
</protein>
<dbReference type="STRING" id="297318.BK138_05890"/>
<dbReference type="EMBL" id="MRTP01000001">
    <property type="protein sequence ID" value="OMF58092.1"/>
    <property type="molecule type" value="Genomic_DNA"/>
</dbReference>
<comment type="caution">
    <text evidence="2">The sequence shown here is derived from an EMBL/GenBank/DDBJ whole genome shotgun (WGS) entry which is preliminary data.</text>
</comment>
<sequence>MTDTASLNNSSLRNNKWLRFLVTCVFAVIGGFIFQWIHMPIPWLLGSMVFVMIGSKLFKGVSFFWPGQVRNTGMIIIGYTMGLSFTLSTLKQIGHQLPTMVLFTALLLVVAAAIAFMIAFLSGIPFPTVLMGSIPGGLSQMITLAEEVEGIDLTVVTFLQVSRLIMIIFCVPLLIFSPLFHPSGSHASGAASAALSTNWSALFPHIWLFAVVCVVFALVGKRIKFPTAFLLGPMIGTILLNLSGYEGHSLPPVVLSLSQLMMGGYIGLLLKPENLKHKVKIILLAILSGVVLIACSLGLSVLLTKFHAITEVTSFLSLSPGGMDQMALIAKEVNGDLSVVTCYQLFRTLFIFFAVPPLLRLIFRSMLKGKKLANRPM</sequence>
<dbReference type="Proteomes" id="UP000187172">
    <property type="component" value="Unassembled WGS sequence"/>
</dbReference>
<feature type="transmembrane region" description="Helical" evidence="1">
    <location>
        <begin position="201"/>
        <end position="220"/>
    </location>
</feature>
<organism evidence="2 3">
    <name type="scientific">Paenibacillus rhizosphaerae</name>
    <dbReference type="NCBI Taxonomy" id="297318"/>
    <lineage>
        <taxon>Bacteria</taxon>
        <taxon>Bacillati</taxon>
        <taxon>Bacillota</taxon>
        <taxon>Bacilli</taxon>
        <taxon>Bacillales</taxon>
        <taxon>Paenibacillaceae</taxon>
        <taxon>Paenibacillus</taxon>
    </lineage>
</organism>
<dbReference type="NCBIfam" id="TIGR03082">
    <property type="entry name" value="Gneg_AbrB_dup"/>
    <property type="match status" value="2"/>
</dbReference>
<dbReference type="PANTHER" id="PTHR38457">
    <property type="entry name" value="REGULATOR ABRB-RELATED"/>
    <property type="match status" value="1"/>
</dbReference>
<feature type="transmembrane region" description="Helical" evidence="1">
    <location>
        <begin position="164"/>
        <end position="181"/>
    </location>
</feature>
<evidence type="ECO:0000313" key="2">
    <source>
        <dbReference type="EMBL" id="OMF58092.1"/>
    </source>
</evidence>
<dbReference type="GO" id="GO:0010468">
    <property type="term" value="P:regulation of gene expression"/>
    <property type="evidence" value="ECO:0007669"/>
    <property type="project" value="InterPro"/>
</dbReference>
<name>A0A1R1F253_9BACL</name>
<feature type="transmembrane region" description="Helical" evidence="1">
    <location>
        <begin position="72"/>
        <end position="94"/>
    </location>
</feature>
<dbReference type="GO" id="GO:0016020">
    <property type="term" value="C:membrane"/>
    <property type="evidence" value="ECO:0007669"/>
    <property type="project" value="InterPro"/>
</dbReference>
<evidence type="ECO:0000256" key="1">
    <source>
        <dbReference type="SAM" id="Phobius"/>
    </source>
</evidence>
<dbReference type="RefSeq" id="WP_076167226.1">
    <property type="nucleotide sequence ID" value="NZ_MRTP01000001.1"/>
</dbReference>
<feature type="transmembrane region" description="Helical" evidence="1">
    <location>
        <begin position="43"/>
        <end position="65"/>
    </location>
</feature>
<dbReference type="PIRSF" id="PIRSF038991">
    <property type="entry name" value="Protein_AbrB"/>
    <property type="match status" value="1"/>
</dbReference>
<evidence type="ECO:0000313" key="3">
    <source>
        <dbReference type="Proteomes" id="UP000187172"/>
    </source>
</evidence>
<reference evidence="2 3" key="1">
    <citation type="submission" date="2016-11" db="EMBL/GenBank/DDBJ databases">
        <title>Paenibacillus species isolates.</title>
        <authorList>
            <person name="Beno S.M."/>
        </authorList>
    </citation>
    <scope>NUCLEOTIDE SEQUENCE [LARGE SCALE GENOMIC DNA]</scope>
    <source>
        <strain evidence="2 3">FSL R5-0378</strain>
    </source>
</reference>
<feature type="transmembrane region" description="Helical" evidence="1">
    <location>
        <begin position="345"/>
        <end position="363"/>
    </location>
</feature>
<gene>
    <name evidence="2" type="ORF">BK138_05890</name>
</gene>
<feature type="transmembrane region" description="Helical" evidence="1">
    <location>
        <begin position="250"/>
        <end position="270"/>
    </location>
</feature>
<dbReference type="AlphaFoldDB" id="A0A1R1F253"/>
<feature type="transmembrane region" description="Helical" evidence="1">
    <location>
        <begin position="100"/>
        <end position="121"/>
    </location>
</feature>
<dbReference type="InterPro" id="IPR007820">
    <property type="entry name" value="AbrB_fam"/>
</dbReference>
<accession>A0A1R1F253</accession>
<dbReference type="PANTHER" id="PTHR38457:SF1">
    <property type="entry name" value="REGULATOR ABRB-RELATED"/>
    <property type="match status" value="1"/>
</dbReference>
<proteinExistence type="predicted"/>
<keyword evidence="1" id="KW-0472">Membrane</keyword>
<feature type="transmembrane region" description="Helical" evidence="1">
    <location>
        <begin position="282"/>
        <end position="303"/>
    </location>
</feature>
<dbReference type="InterPro" id="IPR017516">
    <property type="entry name" value="AbrB_dup"/>
</dbReference>
<feature type="transmembrane region" description="Helical" evidence="1">
    <location>
        <begin position="17"/>
        <end position="37"/>
    </location>
</feature>
<dbReference type="Pfam" id="PF05145">
    <property type="entry name" value="AbrB"/>
    <property type="match status" value="1"/>
</dbReference>
<keyword evidence="3" id="KW-1185">Reference proteome</keyword>
<keyword evidence="1" id="KW-1133">Transmembrane helix</keyword>